<dbReference type="Gene3D" id="1.10.8.10">
    <property type="entry name" value="DNA helicase RuvA subunit, C-terminal domain"/>
    <property type="match status" value="1"/>
</dbReference>
<evidence type="ECO:0000256" key="1">
    <source>
        <dbReference type="ARBA" id="ARBA00022723"/>
    </source>
</evidence>
<keyword evidence="4" id="KW-0175">Coiled coil</keyword>
<evidence type="ECO:0000256" key="2">
    <source>
        <dbReference type="ARBA" id="ARBA00022771"/>
    </source>
</evidence>
<organism evidence="5">
    <name type="scientific">Prunus dulcis</name>
    <name type="common">Almond</name>
    <name type="synonym">Amygdalus dulcis</name>
    <dbReference type="NCBI Taxonomy" id="3755"/>
    <lineage>
        <taxon>Eukaryota</taxon>
        <taxon>Viridiplantae</taxon>
        <taxon>Streptophyta</taxon>
        <taxon>Embryophyta</taxon>
        <taxon>Tracheophyta</taxon>
        <taxon>Spermatophyta</taxon>
        <taxon>Magnoliopsida</taxon>
        <taxon>eudicotyledons</taxon>
        <taxon>Gunneridae</taxon>
        <taxon>Pentapetalae</taxon>
        <taxon>rosids</taxon>
        <taxon>fabids</taxon>
        <taxon>Rosales</taxon>
        <taxon>Rosaceae</taxon>
        <taxon>Amygdaloideae</taxon>
        <taxon>Amygdaleae</taxon>
        <taxon>Prunus</taxon>
    </lineage>
</organism>
<protein>
    <submittedName>
        <fullName evidence="5">S-ribonuclease binding protein family protein</fullName>
    </submittedName>
</protein>
<dbReference type="Gene3D" id="1.10.1170.10">
    <property type="entry name" value="Inhibitor Of Apoptosis Protein (2mihbC-IAP-1), Chain A"/>
    <property type="match status" value="1"/>
</dbReference>
<dbReference type="EMBL" id="AP019297">
    <property type="protein sequence ID" value="BBG94799.1"/>
    <property type="molecule type" value="Genomic_DNA"/>
</dbReference>
<dbReference type="FunFam" id="3.30.40.10:FF:000239">
    <property type="entry name" value="probable BOI-related E3 ubiquitin-protein ligase 2"/>
    <property type="match status" value="1"/>
</dbReference>
<dbReference type="GO" id="GO:0008270">
    <property type="term" value="F:zinc ion binding"/>
    <property type="evidence" value="ECO:0007669"/>
    <property type="project" value="UniProtKB-KW"/>
</dbReference>
<dbReference type="Gene3D" id="1.10.533.10">
    <property type="entry name" value="Death Domain, Fas"/>
    <property type="match status" value="1"/>
</dbReference>
<feature type="coiled-coil region" evidence="4">
    <location>
        <begin position="178"/>
        <end position="240"/>
    </location>
</feature>
<keyword evidence="1" id="KW-0479">Metal-binding</keyword>
<dbReference type="GO" id="GO:0004842">
    <property type="term" value="F:ubiquitin-protein transferase activity"/>
    <property type="evidence" value="ECO:0007669"/>
    <property type="project" value="TreeGrafter"/>
</dbReference>
<dbReference type="AlphaFoldDB" id="A0A4Y1QSK3"/>
<gene>
    <name evidence="5" type="ORF">Prudu_003168</name>
</gene>
<proteinExistence type="predicted"/>
<evidence type="ECO:0000313" key="5">
    <source>
        <dbReference type="EMBL" id="BBG94799.1"/>
    </source>
</evidence>
<evidence type="ECO:0000256" key="4">
    <source>
        <dbReference type="SAM" id="Coils"/>
    </source>
</evidence>
<accession>A0A4Y1QSK3</accession>
<sequence length="320" mass="36253">MKGKLRGRFGRLLLFISPTGRENMAVQAPQLYSSENLGLPTTMTTMSTGLQQDWSMQLNPVSGLDDIFSSFPSPQPLHDHFHLRQAPQSQNTIDLDCCNQLGVSVAPSTFNCFLPTPFSEALGAQLDLQRHELDCILQLQNEKLRFALQEQRKQQLAALLRNLEYRTLSLIRQKEEHLAQATKRAIELQDCLRKAEMESETWQRMAKANETMVIDLNNTLEQVRERLVFVSNEAEDAESCCGSCDRGGHRDNDRVAMLQEHRVVEEKGKKLACKNCNTRRSCVLFLPCRHLCSCKSCEPFLGSCPVCESTKEASMEVFLV</sequence>
<dbReference type="InterPro" id="IPR011029">
    <property type="entry name" value="DEATH-like_dom_sf"/>
</dbReference>
<keyword evidence="3" id="KW-0862">Zinc</keyword>
<reference evidence="5" key="1">
    <citation type="journal article" date="2019" name="Science">
        <title>Mutation of a bHLH transcription factor allowed almond domestication.</title>
        <authorList>
            <person name="Sanchez-Perez R."/>
            <person name="Pavan S."/>
            <person name="Mazzeo R."/>
            <person name="Moldovan C."/>
            <person name="Aiese Cigliano R."/>
            <person name="Del Cueto J."/>
            <person name="Ricciardi F."/>
            <person name="Lotti C."/>
            <person name="Ricciardi L."/>
            <person name="Dicenta F."/>
            <person name="Lopez-Marques R.L."/>
            <person name="Lindberg Moller B."/>
        </authorList>
    </citation>
    <scope>NUCLEOTIDE SEQUENCE</scope>
</reference>
<dbReference type="PANTHER" id="PTHR42647:SF22">
    <property type="entry name" value="BOI-RELATED E3 UBIQUITIN-PROTEIN LIGASE 2-RELATED"/>
    <property type="match status" value="1"/>
</dbReference>
<keyword evidence="2" id="KW-0863">Zinc-finger</keyword>
<dbReference type="PANTHER" id="PTHR42647">
    <property type="entry name" value="SBP (S-RIBONUCLEASE BINDING PROTEIN) FAMILY PROTEIN"/>
    <property type="match status" value="1"/>
</dbReference>
<name>A0A4Y1QSK3_PRUDU</name>
<evidence type="ECO:0000256" key="3">
    <source>
        <dbReference type="ARBA" id="ARBA00022833"/>
    </source>
</evidence>
<dbReference type="Pfam" id="PF13920">
    <property type="entry name" value="zf-C3HC4_3"/>
    <property type="match status" value="1"/>
</dbReference>